<evidence type="ECO:0000313" key="1">
    <source>
        <dbReference type="Ensembl" id="ENSDNVP00000027319.1"/>
    </source>
</evidence>
<protein>
    <submittedName>
        <fullName evidence="1">Uncharacterized protein</fullName>
    </submittedName>
</protein>
<organism evidence="1 2">
    <name type="scientific">Dromaius novaehollandiae</name>
    <name type="common">Emu</name>
    <dbReference type="NCBI Taxonomy" id="8790"/>
    <lineage>
        <taxon>Eukaryota</taxon>
        <taxon>Metazoa</taxon>
        <taxon>Chordata</taxon>
        <taxon>Craniata</taxon>
        <taxon>Vertebrata</taxon>
        <taxon>Euteleostomi</taxon>
        <taxon>Archelosauria</taxon>
        <taxon>Archosauria</taxon>
        <taxon>Dinosauria</taxon>
        <taxon>Saurischia</taxon>
        <taxon>Theropoda</taxon>
        <taxon>Coelurosauria</taxon>
        <taxon>Aves</taxon>
        <taxon>Palaeognathae</taxon>
        <taxon>Casuariiformes</taxon>
        <taxon>Dromaiidae</taxon>
        <taxon>Dromaius</taxon>
    </lineage>
</organism>
<dbReference type="Proteomes" id="UP000694423">
    <property type="component" value="Unplaced"/>
</dbReference>
<name>A0A8C4PEK0_DRONO</name>
<evidence type="ECO:0000313" key="2">
    <source>
        <dbReference type="Proteomes" id="UP000694423"/>
    </source>
</evidence>
<reference evidence="1" key="1">
    <citation type="submission" date="2025-08" db="UniProtKB">
        <authorList>
            <consortium name="Ensembl"/>
        </authorList>
    </citation>
    <scope>IDENTIFICATION</scope>
</reference>
<sequence length="60" mass="6616">MRRKSKNPALLALPYSSLLCSNCFLLPCVRSSCIVAFGPSSHMLFLNPRAQQCGLKLDFA</sequence>
<accession>A0A8C4PEK0</accession>
<reference evidence="1" key="2">
    <citation type="submission" date="2025-09" db="UniProtKB">
        <authorList>
            <consortium name="Ensembl"/>
        </authorList>
    </citation>
    <scope>IDENTIFICATION</scope>
</reference>
<proteinExistence type="predicted"/>
<dbReference type="AlphaFoldDB" id="A0A8C4PEK0"/>
<keyword evidence="2" id="KW-1185">Reference proteome</keyword>
<dbReference type="Ensembl" id="ENSDNVT00000032970.1">
    <property type="protein sequence ID" value="ENSDNVP00000027319.1"/>
    <property type="gene ID" value="ENSDNVG00000018963.1"/>
</dbReference>